<dbReference type="EMBL" id="JARK01001511">
    <property type="protein sequence ID" value="EYB94111.1"/>
    <property type="molecule type" value="Genomic_DNA"/>
</dbReference>
<protein>
    <submittedName>
        <fullName evidence="3">Uncharacterized protein</fullName>
    </submittedName>
</protein>
<organism evidence="3 4">
    <name type="scientific">Ancylostoma ceylanicum</name>
    <dbReference type="NCBI Taxonomy" id="53326"/>
    <lineage>
        <taxon>Eukaryota</taxon>
        <taxon>Metazoa</taxon>
        <taxon>Ecdysozoa</taxon>
        <taxon>Nematoda</taxon>
        <taxon>Chromadorea</taxon>
        <taxon>Rhabditida</taxon>
        <taxon>Rhabditina</taxon>
        <taxon>Rhabditomorpha</taxon>
        <taxon>Strongyloidea</taxon>
        <taxon>Ancylostomatidae</taxon>
        <taxon>Ancylostomatinae</taxon>
        <taxon>Ancylostoma</taxon>
    </lineage>
</organism>
<gene>
    <name evidence="3" type="primary">Acey_s0175.g495</name>
    <name evidence="3" type="ORF">Y032_0175g495</name>
</gene>
<evidence type="ECO:0000313" key="3">
    <source>
        <dbReference type="EMBL" id="EYB94111.1"/>
    </source>
</evidence>
<evidence type="ECO:0000256" key="1">
    <source>
        <dbReference type="ARBA" id="ARBA00022741"/>
    </source>
</evidence>
<proteinExistence type="predicted"/>
<dbReference type="SUPFAM" id="SSF55060">
    <property type="entry name" value="GHMP Kinase, C-terminal domain"/>
    <property type="match status" value="1"/>
</dbReference>
<dbReference type="GO" id="GO:0005524">
    <property type="term" value="F:ATP binding"/>
    <property type="evidence" value="ECO:0007669"/>
    <property type="project" value="UniProtKB-KW"/>
</dbReference>
<evidence type="ECO:0000313" key="4">
    <source>
        <dbReference type="Proteomes" id="UP000024635"/>
    </source>
</evidence>
<dbReference type="Gene3D" id="1.20.1440.340">
    <property type="match status" value="1"/>
</dbReference>
<dbReference type="InterPro" id="IPR036554">
    <property type="entry name" value="GHMP_kinase_C_sf"/>
</dbReference>
<dbReference type="GO" id="GO:0004335">
    <property type="term" value="F:galactokinase activity"/>
    <property type="evidence" value="ECO:0007669"/>
    <property type="project" value="TreeGrafter"/>
</dbReference>
<evidence type="ECO:0000256" key="2">
    <source>
        <dbReference type="ARBA" id="ARBA00022840"/>
    </source>
</evidence>
<reference evidence="4" key="1">
    <citation type="journal article" date="2015" name="Nat. Genet.">
        <title>The genome and transcriptome of the zoonotic hookworm Ancylostoma ceylanicum identify infection-specific gene families.</title>
        <authorList>
            <person name="Schwarz E.M."/>
            <person name="Hu Y."/>
            <person name="Antoshechkin I."/>
            <person name="Miller M.M."/>
            <person name="Sternberg P.W."/>
            <person name="Aroian R.V."/>
        </authorList>
    </citation>
    <scope>NUCLEOTIDE SEQUENCE</scope>
    <source>
        <strain evidence="4">HY135</strain>
    </source>
</reference>
<keyword evidence="2" id="KW-0067">ATP-binding</keyword>
<dbReference type="GO" id="GO:0005829">
    <property type="term" value="C:cytosol"/>
    <property type="evidence" value="ECO:0007669"/>
    <property type="project" value="TreeGrafter"/>
</dbReference>
<keyword evidence="1" id="KW-0547">Nucleotide-binding</keyword>
<dbReference type="Proteomes" id="UP000024635">
    <property type="component" value="Unassembled WGS sequence"/>
</dbReference>
<sequence>MQLGLETKYCLLRDVQEAARRDLNQMLELVESLPESASREELERLLGRDEVQACLSEDTEHLTSFKLRPRARYVFGEALRVDEFSKAIDDPIRMGRIMCSCSSSLSADYECGNAEAENLVRKASRASYGARITAWGKRVLVVEDCAHPSDPEGDCLLFTDVAFSGASVKFIEQE</sequence>
<dbReference type="GO" id="GO:0006012">
    <property type="term" value="P:galactose metabolic process"/>
    <property type="evidence" value="ECO:0007669"/>
    <property type="project" value="TreeGrafter"/>
</dbReference>
<name>A0A016SUQ8_9BILA</name>
<dbReference type="STRING" id="53326.A0A016SUQ8"/>
<dbReference type="PANTHER" id="PTHR10457:SF7">
    <property type="entry name" value="GALACTOKINASE-RELATED"/>
    <property type="match status" value="1"/>
</dbReference>
<dbReference type="OrthoDB" id="5897331at2759"/>
<accession>A0A016SUQ8</accession>
<dbReference type="PANTHER" id="PTHR10457">
    <property type="entry name" value="MEVALONATE KINASE/GALACTOKINASE"/>
    <property type="match status" value="1"/>
</dbReference>
<dbReference type="AlphaFoldDB" id="A0A016SUQ8"/>
<keyword evidence="4" id="KW-1185">Reference proteome</keyword>
<comment type="caution">
    <text evidence="3">The sequence shown here is derived from an EMBL/GenBank/DDBJ whole genome shotgun (WGS) entry which is preliminary data.</text>
</comment>